<dbReference type="Gene3D" id="1.20.930.10">
    <property type="entry name" value="Conserved domain common to transcription factors TFIIS, elongin A, CRSP70"/>
    <property type="match status" value="1"/>
</dbReference>
<keyword evidence="3" id="KW-1185">Reference proteome</keyword>
<accession>A0AA35Z243</accession>
<dbReference type="Proteomes" id="UP001177003">
    <property type="component" value="Chromosome 5"/>
</dbReference>
<organism evidence="2 3">
    <name type="scientific">Lactuca saligna</name>
    <name type="common">Willowleaf lettuce</name>
    <dbReference type="NCBI Taxonomy" id="75948"/>
    <lineage>
        <taxon>Eukaryota</taxon>
        <taxon>Viridiplantae</taxon>
        <taxon>Streptophyta</taxon>
        <taxon>Embryophyta</taxon>
        <taxon>Tracheophyta</taxon>
        <taxon>Spermatophyta</taxon>
        <taxon>Magnoliopsida</taxon>
        <taxon>eudicotyledons</taxon>
        <taxon>Gunneridae</taxon>
        <taxon>Pentapetalae</taxon>
        <taxon>asterids</taxon>
        <taxon>campanulids</taxon>
        <taxon>Asterales</taxon>
        <taxon>Asteraceae</taxon>
        <taxon>Cichorioideae</taxon>
        <taxon>Cichorieae</taxon>
        <taxon>Lactucinae</taxon>
        <taxon>Lactuca</taxon>
    </lineage>
</organism>
<evidence type="ECO:0000313" key="2">
    <source>
        <dbReference type="EMBL" id="CAI9284268.1"/>
    </source>
</evidence>
<dbReference type="InterPro" id="IPR017923">
    <property type="entry name" value="TFIIS_N"/>
</dbReference>
<dbReference type="PANTHER" id="PTHR47350">
    <property type="entry name" value="PROTEIN IWS1 HOMOLOG 1"/>
    <property type="match status" value="1"/>
</dbReference>
<sequence length="364" mass="41484">MQLRGETKSPKNSTNRQPLLAGLGRCQFSDSSDDYAKRNYANNVSEYNTIVGSLTSQRRLKEPWNTGTSTILVIMAQTREPFMDKIVQKKKQRLFHKRIEFFYNRQPDVRIYRQREFERSRFWFQPEIAAADEKFAGMIIIILYQKGCLYCSHVSDFGCFCWTKCELRSIVSKQVGPTEQAQGCITCLCSFASIVSPLIFNPLTALFLFDNAPFEFPSFILVCASFAVFPIHLDQYDRKEQLKKSGLAKAIMFLSKSDEETTSNRKLAKALVDKGVKSFKFHGAFPVLLEMGVLPACSLESMSSLDMEGLCALGDGHILNFLLNTSTWELTDRKKVSLRKELRMLSHAARDVGPIREAKNKLEK</sequence>
<dbReference type="PANTHER" id="PTHR47350:SF4">
    <property type="entry name" value="PROTEIN IWS1 HOMOLOG 1"/>
    <property type="match status" value="1"/>
</dbReference>
<evidence type="ECO:0000259" key="1">
    <source>
        <dbReference type="Pfam" id="PF08711"/>
    </source>
</evidence>
<dbReference type="AlphaFoldDB" id="A0AA35Z243"/>
<dbReference type="EMBL" id="OX465081">
    <property type="protein sequence ID" value="CAI9284268.1"/>
    <property type="molecule type" value="Genomic_DNA"/>
</dbReference>
<proteinExistence type="predicted"/>
<gene>
    <name evidence="2" type="ORF">LSALG_LOCUS23811</name>
</gene>
<dbReference type="InterPro" id="IPR044204">
    <property type="entry name" value="IWS1/2"/>
</dbReference>
<name>A0AA35Z243_LACSI</name>
<dbReference type="GO" id="GO:0009742">
    <property type="term" value="P:brassinosteroid mediated signaling pathway"/>
    <property type="evidence" value="ECO:0007669"/>
    <property type="project" value="InterPro"/>
</dbReference>
<evidence type="ECO:0000313" key="3">
    <source>
        <dbReference type="Proteomes" id="UP001177003"/>
    </source>
</evidence>
<feature type="domain" description="TFIIS N-terminal" evidence="1">
    <location>
        <begin position="236"/>
        <end position="274"/>
    </location>
</feature>
<dbReference type="GO" id="GO:0032784">
    <property type="term" value="P:regulation of DNA-templated transcription elongation"/>
    <property type="evidence" value="ECO:0007669"/>
    <property type="project" value="InterPro"/>
</dbReference>
<reference evidence="2" key="1">
    <citation type="submission" date="2023-04" db="EMBL/GenBank/DDBJ databases">
        <authorList>
            <person name="Vijverberg K."/>
            <person name="Xiong W."/>
            <person name="Schranz E."/>
        </authorList>
    </citation>
    <scope>NUCLEOTIDE SEQUENCE</scope>
</reference>
<protein>
    <recommendedName>
        <fullName evidence="1">TFIIS N-terminal domain-containing protein</fullName>
    </recommendedName>
</protein>
<dbReference type="Pfam" id="PF08711">
    <property type="entry name" value="Med26"/>
    <property type="match status" value="1"/>
</dbReference>
<dbReference type="InterPro" id="IPR035441">
    <property type="entry name" value="TFIIS/LEDGF_dom_sf"/>
</dbReference>